<keyword evidence="3" id="KW-1185">Reference proteome</keyword>
<evidence type="ECO:0000313" key="3">
    <source>
        <dbReference type="Proteomes" id="UP000286246"/>
    </source>
</evidence>
<evidence type="ECO:0000313" key="2">
    <source>
        <dbReference type="EMBL" id="RKE57462.1"/>
    </source>
</evidence>
<dbReference type="SUPFAM" id="SSF56784">
    <property type="entry name" value="HAD-like"/>
    <property type="match status" value="1"/>
</dbReference>
<sequence length="233" mass="27037">MIQMKNKITTIAFDADDTLWANESYFQEAERQFCLLLENYLPQHTVSQELFATEMKNLHLYGYGIKGFMLCMIETANRISENRLPVEIINQIIAIGHELLQKPIELLPGVTETLTQLKGNYRLVVATKGDLLDQERKLKNSGLEDNFHHIEIMSDKREKDYRKLLKHLDCAPDRFMMLGNSLKSDILPVLELGGFGVHIPYHVTWTHEQHEVNLEHERFIALQRVDEILTHLG</sequence>
<dbReference type="InterPro" id="IPR023198">
    <property type="entry name" value="PGP-like_dom2"/>
</dbReference>
<name>A0A420BLC0_SPHD1</name>
<dbReference type="SFLD" id="SFLDS00003">
    <property type="entry name" value="Haloacid_Dehalogenase"/>
    <property type="match status" value="1"/>
</dbReference>
<dbReference type="SFLD" id="SFLDG01129">
    <property type="entry name" value="C1.5:_HAD__Beta-PGM__Phosphata"/>
    <property type="match status" value="1"/>
</dbReference>
<dbReference type="AlphaFoldDB" id="A0A420BLC0"/>
<keyword evidence="1 2" id="KW-0378">Hydrolase</keyword>
<dbReference type="Pfam" id="PF00702">
    <property type="entry name" value="Hydrolase"/>
    <property type="match status" value="1"/>
</dbReference>
<dbReference type="Gene3D" id="3.40.50.1000">
    <property type="entry name" value="HAD superfamily/HAD-like"/>
    <property type="match status" value="1"/>
</dbReference>
<organism evidence="2 3">
    <name type="scientific">Sphingobacterium detergens</name>
    <dbReference type="NCBI Taxonomy" id="1145106"/>
    <lineage>
        <taxon>Bacteria</taxon>
        <taxon>Pseudomonadati</taxon>
        <taxon>Bacteroidota</taxon>
        <taxon>Sphingobacteriia</taxon>
        <taxon>Sphingobacteriales</taxon>
        <taxon>Sphingobacteriaceae</taxon>
        <taxon>Sphingobacterium</taxon>
    </lineage>
</organism>
<dbReference type="EMBL" id="RAPY01000001">
    <property type="protein sequence ID" value="RKE57462.1"/>
    <property type="molecule type" value="Genomic_DNA"/>
</dbReference>
<dbReference type="Gene3D" id="1.10.150.240">
    <property type="entry name" value="Putative phosphatase, domain 2"/>
    <property type="match status" value="1"/>
</dbReference>
<gene>
    <name evidence="2" type="ORF">DFQ12_2350</name>
</gene>
<comment type="caution">
    <text evidence="2">The sequence shown here is derived from an EMBL/GenBank/DDBJ whole genome shotgun (WGS) entry which is preliminary data.</text>
</comment>
<dbReference type="PANTHER" id="PTHR43316">
    <property type="entry name" value="HYDROLASE, HALOACID DELAHOGENASE-RELATED"/>
    <property type="match status" value="1"/>
</dbReference>
<dbReference type="CDD" id="cd07515">
    <property type="entry name" value="HAD-like"/>
    <property type="match status" value="1"/>
</dbReference>
<accession>A0A420BLC0</accession>
<dbReference type="InterPro" id="IPR036412">
    <property type="entry name" value="HAD-like_sf"/>
</dbReference>
<proteinExistence type="predicted"/>
<evidence type="ECO:0000256" key="1">
    <source>
        <dbReference type="ARBA" id="ARBA00022801"/>
    </source>
</evidence>
<dbReference type="GO" id="GO:0016787">
    <property type="term" value="F:hydrolase activity"/>
    <property type="evidence" value="ECO:0007669"/>
    <property type="project" value="UniProtKB-KW"/>
</dbReference>
<dbReference type="InterPro" id="IPR051540">
    <property type="entry name" value="S-2-haloacid_dehalogenase"/>
</dbReference>
<dbReference type="InterPro" id="IPR023214">
    <property type="entry name" value="HAD_sf"/>
</dbReference>
<reference evidence="2 3" key="1">
    <citation type="submission" date="2018-09" db="EMBL/GenBank/DDBJ databases">
        <title>Genomic Encyclopedia of Type Strains, Phase III (KMG-III): the genomes of soil and plant-associated and newly described type strains.</title>
        <authorList>
            <person name="Whitman W."/>
        </authorList>
    </citation>
    <scope>NUCLEOTIDE SEQUENCE [LARGE SCALE GENOMIC DNA]</scope>
    <source>
        <strain evidence="2 3">CECT 7938</strain>
    </source>
</reference>
<dbReference type="PANTHER" id="PTHR43316:SF8">
    <property type="entry name" value="HAD FAMILY HYDROLASE"/>
    <property type="match status" value="1"/>
</dbReference>
<protein>
    <submittedName>
        <fullName evidence="2">Putative hydrolase of the HAD superfamily</fullName>
    </submittedName>
</protein>
<dbReference type="Proteomes" id="UP000286246">
    <property type="component" value="Unassembled WGS sequence"/>
</dbReference>